<dbReference type="RefSeq" id="WP_285661625.1">
    <property type="nucleotide sequence ID" value="NZ_BSTX01000001.1"/>
</dbReference>
<feature type="chain" id="PRO_5040885629" description="Secreted protein" evidence="1">
    <location>
        <begin position="25"/>
        <end position="245"/>
    </location>
</feature>
<evidence type="ECO:0008006" key="4">
    <source>
        <dbReference type="Google" id="ProtNLM"/>
    </source>
</evidence>
<gene>
    <name evidence="2" type="ORF">Afil01_12540</name>
</gene>
<name>A0A9W6W1Z5_9ACTN</name>
<evidence type="ECO:0000313" key="2">
    <source>
        <dbReference type="EMBL" id="GLZ76447.1"/>
    </source>
</evidence>
<keyword evidence="1" id="KW-0732">Signal</keyword>
<organism evidence="2 3">
    <name type="scientific">Actinorhabdospora filicis</name>
    <dbReference type="NCBI Taxonomy" id="1785913"/>
    <lineage>
        <taxon>Bacteria</taxon>
        <taxon>Bacillati</taxon>
        <taxon>Actinomycetota</taxon>
        <taxon>Actinomycetes</taxon>
        <taxon>Micromonosporales</taxon>
        <taxon>Micromonosporaceae</taxon>
        <taxon>Actinorhabdospora</taxon>
    </lineage>
</organism>
<dbReference type="Proteomes" id="UP001165079">
    <property type="component" value="Unassembled WGS sequence"/>
</dbReference>
<reference evidence="2" key="1">
    <citation type="submission" date="2023-03" db="EMBL/GenBank/DDBJ databases">
        <title>Actinorhabdospora filicis NBRC 111898.</title>
        <authorList>
            <person name="Ichikawa N."/>
            <person name="Sato H."/>
            <person name="Tonouchi N."/>
        </authorList>
    </citation>
    <scope>NUCLEOTIDE SEQUENCE</scope>
    <source>
        <strain evidence="2">NBRC 111898</strain>
    </source>
</reference>
<sequence>MPVSRRARFALIAAIACALTAVTAAIVYVNTTTVMDTHAQADEPTYLDEAVHPAWVTGEPSPDVLLSSVPWTDAADTSHADRPHYPHGFCANALPADHDVRDGEFREWSSQEDGGWIFVRHSYAEYEHPIGPIAVGEIREMAEGCGDYERPVFTKAPVPERMNSEYLTSCGTFTPEVAIPDAEVLGYCETGHDPKGDYFTVHTFIGVDRWVVTLAVAHWDERTARDLADRWTRDTATELVTALKA</sequence>
<proteinExistence type="predicted"/>
<evidence type="ECO:0000313" key="3">
    <source>
        <dbReference type="Proteomes" id="UP001165079"/>
    </source>
</evidence>
<dbReference type="AlphaFoldDB" id="A0A9W6W1Z5"/>
<accession>A0A9W6W1Z5</accession>
<evidence type="ECO:0000256" key="1">
    <source>
        <dbReference type="SAM" id="SignalP"/>
    </source>
</evidence>
<feature type="signal peptide" evidence="1">
    <location>
        <begin position="1"/>
        <end position="24"/>
    </location>
</feature>
<protein>
    <recommendedName>
        <fullName evidence="4">Secreted protein</fullName>
    </recommendedName>
</protein>
<keyword evidence="3" id="KW-1185">Reference proteome</keyword>
<dbReference type="EMBL" id="BSTX01000001">
    <property type="protein sequence ID" value="GLZ76447.1"/>
    <property type="molecule type" value="Genomic_DNA"/>
</dbReference>
<comment type="caution">
    <text evidence="2">The sequence shown here is derived from an EMBL/GenBank/DDBJ whole genome shotgun (WGS) entry which is preliminary data.</text>
</comment>